<dbReference type="SUPFAM" id="SSF52499">
    <property type="entry name" value="Isochorismatase-like hydrolases"/>
    <property type="match status" value="1"/>
</dbReference>
<dbReference type="Gene3D" id="3.40.50.850">
    <property type="entry name" value="Isochorismatase-like"/>
    <property type="match status" value="1"/>
</dbReference>
<dbReference type="CDD" id="cd00431">
    <property type="entry name" value="cysteine_hydrolases"/>
    <property type="match status" value="1"/>
</dbReference>
<evidence type="ECO:0000259" key="1">
    <source>
        <dbReference type="Pfam" id="PF00857"/>
    </source>
</evidence>
<evidence type="ECO:0000313" key="2">
    <source>
        <dbReference type="EMBL" id="GLV57253.1"/>
    </source>
</evidence>
<dbReference type="Proteomes" id="UP001344906">
    <property type="component" value="Unassembled WGS sequence"/>
</dbReference>
<dbReference type="EMBL" id="BSRI01000002">
    <property type="protein sequence ID" value="GLV57253.1"/>
    <property type="molecule type" value="Genomic_DNA"/>
</dbReference>
<dbReference type="InterPro" id="IPR000868">
    <property type="entry name" value="Isochorismatase-like_dom"/>
</dbReference>
<accession>A0ABQ6FUD9</accession>
<dbReference type="Pfam" id="PF00857">
    <property type="entry name" value="Isochorismatase"/>
    <property type="match status" value="1"/>
</dbReference>
<comment type="caution">
    <text evidence="2">The sequence shown here is derived from an EMBL/GenBank/DDBJ whole genome shotgun (WGS) entry which is preliminary data.</text>
</comment>
<sequence>MTTSPLSAQFQAQADLFLRALHDWEQQLANLSWQDLAGPARDGQVVVLSVDMINGFCHEGALSSPRVEGIIPAVVDVFEGAYEAGVRQFILAQDAHTPDATEFAQFPPHCVRGTSEADNIPELARLPFADLYTTVQKNSLSGFHGTGLAGWLEEQRDLQAAIIVGDCTDLCIYQMAMHLKLYANAHNLPLRVIVPANAVQTYDTPVAAAQQLGILPHDGDVLNLIFLYHMALNGIEVVRNIQR</sequence>
<evidence type="ECO:0000313" key="3">
    <source>
        <dbReference type="Proteomes" id="UP001344906"/>
    </source>
</evidence>
<dbReference type="InterPro" id="IPR044717">
    <property type="entry name" value="NIC1"/>
</dbReference>
<gene>
    <name evidence="2" type="ORF">KDH_40890</name>
</gene>
<organism evidence="2 3">
    <name type="scientific">Dictyobacter halimunensis</name>
    <dbReference type="NCBI Taxonomy" id="3026934"/>
    <lineage>
        <taxon>Bacteria</taxon>
        <taxon>Bacillati</taxon>
        <taxon>Chloroflexota</taxon>
        <taxon>Ktedonobacteria</taxon>
        <taxon>Ktedonobacterales</taxon>
        <taxon>Dictyobacteraceae</taxon>
        <taxon>Dictyobacter</taxon>
    </lineage>
</organism>
<dbReference type="PANTHER" id="PTHR47297">
    <property type="match status" value="1"/>
</dbReference>
<reference evidence="2 3" key="1">
    <citation type="submission" date="2023-02" db="EMBL/GenBank/DDBJ databases">
        <title>Dictyobacter halimunensis sp. nov., a new member of the class Ktedonobacteria from forest soil in a geothermal area.</title>
        <authorList>
            <person name="Rachmania M.K."/>
            <person name="Ningsih F."/>
            <person name="Sakai Y."/>
            <person name="Yabe S."/>
            <person name="Yokota A."/>
            <person name="Sjamsuridzal W."/>
        </authorList>
    </citation>
    <scope>NUCLEOTIDE SEQUENCE [LARGE SCALE GENOMIC DNA]</scope>
    <source>
        <strain evidence="2 3">S3.2.2.5</strain>
    </source>
</reference>
<protein>
    <submittedName>
        <fullName evidence="2">Nicotinamidase</fullName>
    </submittedName>
</protein>
<proteinExistence type="predicted"/>
<feature type="domain" description="Isochorismatase-like" evidence="1">
    <location>
        <begin position="47"/>
        <end position="203"/>
    </location>
</feature>
<name>A0ABQ6FUD9_9CHLR</name>
<dbReference type="PANTHER" id="PTHR47297:SF2">
    <property type="entry name" value="OS02G0606800 PROTEIN"/>
    <property type="match status" value="1"/>
</dbReference>
<dbReference type="InterPro" id="IPR036380">
    <property type="entry name" value="Isochorismatase-like_sf"/>
</dbReference>
<keyword evidence="3" id="KW-1185">Reference proteome</keyword>